<dbReference type="PRINTS" id="PR00219">
    <property type="entry name" value="SYNAPTOBREVN"/>
</dbReference>
<keyword evidence="1" id="KW-0175">Coiled coil</keyword>
<reference evidence="4 5" key="1">
    <citation type="submission" date="2017-09" db="EMBL/GenBank/DDBJ databases">
        <title>Genome sequencing of Besnoitia besnoiti strain Bb-Ger1.</title>
        <authorList>
            <person name="Schares G."/>
            <person name="Venepally P."/>
            <person name="Lorenzi H.A."/>
        </authorList>
    </citation>
    <scope>NUCLEOTIDE SEQUENCE [LARGE SCALE GENOMIC DNA]</scope>
    <source>
        <strain evidence="4 5">Bb-Ger1</strain>
    </source>
</reference>
<keyword evidence="2" id="KW-0812">Transmembrane</keyword>
<dbReference type="Proteomes" id="UP000224006">
    <property type="component" value="Chromosome VII"/>
</dbReference>
<dbReference type="SUPFAM" id="SSF58038">
    <property type="entry name" value="SNARE fusion complex"/>
    <property type="match status" value="1"/>
</dbReference>
<proteinExistence type="predicted"/>
<dbReference type="Pfam" id="PF00957">
    <property type="entry name" value="Synaptobrevin"/>
    <property type="match status" value="1"/>
</dbReference>
<dbReference type="InterPro" id="IPR016444">
    <property type="entry name" value="Synaptobrevin/VAMP"/>
</dbReference>
<dbReference type="PANTHER" id="PTHR45701">
    <property type="entry name" value="SYNAPTOBREVIN FAMILY MEMBER"/>
    <property type="match status" value="1"/>
</dbReference>
<keyword evidence="5" id="KW-1185">Reference proteome</keyword>
<name>A0A2A9MC32_BESBE</name>
<comment type="caution">
    <text evidence="4">The sequence shown here is derived from an EMBL/GenBank/DDBJ whole genome shotgun (WGS) entry which is preliminary data.</text>
</comment>
<dbReference type="CDD" id="cd15843">
    <property type="entry name" value="R-SNARE"/>
    <property type="match status" value="1"/>
</dbReference>
<dbReference type="VEuPathDB" id="ToxoDB:BESB_077030"/>
<sequence length="267" mass="28757">MKGSTLATPAAAAGRLGPSLSQGAVDKSSVRTADAAWNVGFVAVGSLKSKEVVDIFYGRLTSKEKSAIAPLFPGVLQTAPNASASVRRKFPVEDGGVMFLASDSTGSFLFGVYVQDRTYPERAAFALLTEVQQLVSEAIQAEPACGKKPGLLAKRVRQAVRGLISKFDLPASVDKTAEVLKKVEDVKLEMEKNVQKVLQNQANLESLESKTDQLASSAKTFKQTAGDVNRATWWQKVKLTILLGFFVTAVVAYLVFIILDFVLNADR</sequence>
<dbReference type="PROSITE" id="PS50892">
    <property type="entry name" value="V_SNARE"/>
    <property type="match status" value="1"/>
</dbReference>
<organism evidence="4 5">
    <name type="scientific">Besnoitia besnoiti</name>
    <name type="common">Apicomplexan protozoan</name>
    <dbReference type="NCBI Taxonomy" id="94643"/>
    <lineage>
        <taxon>Eukaryota</taxon>
        <taxon>Sar</taxon>
        <taxon>Alveolata</taxon>
        <taxon>Apicomplexa</taxon>
        <taxon>Conoidasida</taxon>
        <taxon>Coccidia</taxon>
        <taxon>Eucoccidiorida</taxon>
        <taxon>Eimeriorina</taxon>
        <taxon>Sarcocystidae</taxon>
        <taxon>Besnoitia</taxon>
    </lineage>
</organism>
<evidence type="ECO:0000313" key="5">
    <source>
        <dbReference type="Proteomes" id="UP000224006"/>
    </source>
</evidence>
<dbReference type="RefSeq" id="XP_029217495.1">
    <property type="nucleotide sequence ID" value="XM_029366064.1"/>
</dbReference>
<dbReference type="EMBL" id="NWUJ01000008">
    <property type="protein sequence ID" value="PFH33486.1"/>
    <property type="molecule type" value="Genomic_DNA"/>
</dbReference>
<dbReference type="STRING" id="94643.A0A2A9MC32"/>
<feature type="domain" description="V-SNARE coiled-coil homology" evidence="3">
    <location>
        <begin position="175"/>
        <end position="235"/>
    </location>
</feature>
<dbReference type="InterPro" id="IPR001388">
    <property type="entry name" value="Synaptobrevin-like"/>
</dbReference>
<keyword evidence="2" id="KW-0472">Membrane</keyword>
<dbReference type="InterPro" id="IPR042855">
    <property type="entry name" value="V_SNARE_CC"/>
</dbReference>
<accession>A0A2A9MC32</accession>
<keyword evidence="2" id="KW-1133">Transmembrane helix</keyword>
<evidence type="ECO:0000313" key="4">
    <source>
        <dbReference type="EMBL" id="PFH33486.1"/>
    </source>
</evidence>
<dbReference type="OrthoDB" id="329951at2759"/>
<dbReference type="KEGG" id="bbes:BESB_077030"/>
<protein>
    <submittedName>
        <fullName evidence="4">Synaptobrevin protein</fullName>
    </submittedName>
</protein>
<feature type="transmembrane region" description="Helical" evidence="2">
    <location>
        <begin position="239"/>
        <end position="263"/>
    </location>
</feature>
<evidence type="ECO:0000256" key="1">
    <source>
        <dbReference type="PROSITE-ProRule" id="PRU00290"/>
    </source>
</evidence>
<gene>
    <name evidence="4" type="ORF">BESB_077030</name>
</gene>
<evidence type="ECO:0000259" key="3">
    <source>
        <dbReference type="PROSITE" id="PS50892"/>
    </source>
</evidence>
<dbReference type="GO" id="GO:0016020">
    <property type="term" value="C:membrane"/>
    <property type="evidence" value="ECO:0007669"/>
    <property type="project" value="InterPro"/>
</dbReference>
<evidence type="ECO:0000256" key="2">
    <source>
        <dbReference type="SAM" id="Phobius"/>
    </source>
</evidence>
<dbReference type="GO" id="GO:0016192">
    <property type="term" value="P:vesicle-mediated transport"/>
    <property type="evidence" value="ECO:0007669"/>
    <property type="project" value="InterPro"/>
</dbReference>
<dbReference type="GeneID" id="40312629"/>
<dbReference type="Gene3D" id="1.20.5.110">
    <property type="match status" value="1"/>
</dbReference>
<dbReference type="AlphaFoldDB" id="A0A2A9MC32"/>